<protein>
    <submittedName>
        <fullName evidence="1">Uncharacterized protein</fullName>
    </submittedName>
</protein>
<proteinExistence type="predicted"/>
<dbReference type="Proteomes" id="UP000076837">
    <property type="component" value="Unassembled WGS sequence"/>
</dbReference>
<accession>A0A163JKG7</accession>
<sequence length="795" mass="86215">MRTCAIAVLAGLSSLVSSQTLDLDYIEAQTLSTATINLYQQAQTVEYNQATAIADVVAAVLETPVADPGKERFNTGDVLQKRDEPAVTFQVLVPICQTLHGTLYDSPEDTVTDRVGKFLNDAALQDQAVNAITPAGYTQVFRNLKNASQANGYMGYRMLSTYNVSECANICTSTLGCQAFNIYLERGPSQVPGTDCLDPPALVNPFCALWGGPVSTDNALNEGQYREQFHVVITASNGYVASSSLNRLSSFAILAPLDCNGNDSYMGMRLWSDGPFDRQRCAAICDATTQYNVDHHPVDSKIPPRLCKFYNTFIVSKNFISQGQYCAMYSQFWDPELYANNSGQYDGDGNRYTISSSEFFHNNTEVTSPICPADLAGLRDDYIASVFCTSYISYAGPATVSTTITNTATSEVCSTAAVTTTTKGTSITPTPEVSSTTSFQPIVSISSDLRKRENDAGEVVGAVVAVFPDKIADPAITGSVPVEVTISAKDLSIAGAYSSATSEAISQLAVRETGSLTSSTDGSAPTTTPPAVSIPVLDKRQTALTPAFFQGRDYRDISSACSQIVDTVTQTTTYSATPDATVRPIVDCSSASVCDDDSPPTLISGSFFNSSYKVDDIYYNISLPFEICIYDNCSSNVHPTSNGIITLGDFATGQYNNDRNDIPATDFPSETALFVYWDDLYIFPSQSHYMAYSICGQEGSRKVVFSWKLGRYQTVGPVFDGRVWSFSATFFENENSHIVLDYGTIPDRGISASVGLQSASGAFFEYSHLETKIRNGLRLSFDARHERFGIDTIRR</sequence>
<dbReference type="OrthoDB" id="271448at2759"/>
<comment type="caution">
    <text evidence="1">The sequence shown here is derived from an EMBL/GenBank/DDBJ whole genome shotgun (WGS) entry which is preliminary data.</text>
</comment>
<evidence type="ECO:0000313" key="1">
    <source>
        <dbReference type="EMBL" id="KZM26418.1"/>
    </source>
</evidence>
<dbReference type="PANTHER" id="PTHR36578:SF2">
    <property type="entry name" value="PA14 DOMAIN-CONTAINING PROTEIN"/>
    <property type="match status" value="1"/>
</dbReference>
<dbReference type="PANTHER" id="PTHR36578">
    <property type="entry name" value="CHROMOSOME 15, WHOLE GENOME SHOTGUN SEQUENCE"/>
    <property type="match status" value="1"/>
</dbReference>
<dbReference type="AlphaFoldDB" id="A0A163JKG7"/>
<reference evidence="1 2" key="1">
    <citation type="journal article" date="2016" name="Sci. Rep.">
        <title>Draft genome sequencing and secretome analysis of fungal phytopathogen Ascochyta rabiei provides insight into the necrotrophic effector repertoire.</title>
        <authorList>
            <person name="Verma S."/>
            <person name="Gazara R.K."/>
            <person name="Nizam S."/>
            <person name="Parween S."/>
            <person name="Chattopadhyay D."/>
            <person name="Verma P.K."/>
        </authorList>
    </citation>
    <scope>NUCLEOTIDE SEQUENCE [LARGE SCALE GENOMIC DNA]</scope>
    <source>
        <strain evidence="1 2">ArDII</strain>
    </source>
</reference>
<evidence type="ECO:0000313" key="2">
    <source>
        <dbReference type="Proteomes" id="UP000076837"/>
    </source>
</evidence>
<gene>
    <name evidence="1" type="ORF">ST47_g2429</name>
</gene>
<name>A0A163JKG7_DIDRA</name>
<keyword evidence="2" id="KW-1185">Reference proteome</keyword>
<dbReference type="EMBL" id="JYNV01000105">
    <property type="protein sequence ID" value="KZM26418.1"/>
    <property type="molecule type" value="Genomic_DNA"/>
</dbReference>
<organism evidence="1 2">
    <name type="scientific">Didymella rabiei</name>
    <name type="common">Chickpea ascochyta blight fungus</name>
    <name type="synonym">Mycosphaerella rabiei</name>
    <dbReference type="NCBI Taxonomy" id="5454"/>
    <lineage>
        <taxon>Eukaryota</taxon>
        <taxon>Fungi</taxon>
        <taxon>Dikarya</taxon>
        <taxon>Ascomycota</taxon>
        <taxon>Pezizomycotina</taxon>
        <taxon>Dothideomycetes</taxon>
        <taxon>Pleosporomycetidae</taxon>
        <taxon>Pleosporales</taxon>
        <taxon>Pleosporineae</taxon>
        <taxon>Didymellaceae</taxon>
        <taxon>Ascochyta</taxon>
    </lineage>
</organism>
<dbReference type="STRING" id="5454.A0A163JKG7"/>